<dbReference type="PANTHER" id="PTHR43364:SF4">
    <property type="entry name" value="NAD(P)-LINKED OXIDOREDUCTASE SUPERFAMILY PROTEIN"/>
    <property type="match status" value="1"/>
</dbReference>
<sequence>MATTTLTLKIVFGAAFFSEGSSQPNVPAVEEMLQALQQSGVSTLDTAHIYGTSEQLLGETKAASRFTIDTKHPGGFSPGSGTKEKVIAGGEESLKKLQTDKVNIFYLHAPDRGTPLEETLAGINELYEQGKFKYFGISNFRADEVENVIRVAKENQLVLPTVYQGNYNPISRKQETELFPLLRKYGLAFYAYSPLAGGFLTKTVEQLLKGGEGRWDPNTFLGKLYNDMYNKPALLSALENWGQIAKEAGISKAELAYRWMAYHSGLRSDLGDALVIGASSVDQLKQTLHGLHQGPLSDDIAGKVGKVWDEVKDESPLDNFNDWFIKQ</sequence>
<reference evidence="5 8" key="2">
    <citation type="submission" date="2019-08" db="EMBL/GenBank/DDBJ databases">
        <title>The genome sequence of a newly discovered highly antifungal drug resistant Aspergillus species, Aspergillus tanneri NIH 1004.</title>
        <authorList>
            <person name="Mounaud S."/>
            <person name="Singh I."/>
            <person name="Joardar V."/>
            <person name="Pakala S."/>
            <person name="Pakala S."/>
            <person name="Venepally P."/>
            <person name="Chung J.K."/>
            <person name="Losada L."/>
            <person name="Nierman W.C."/>
        </authorList>
    </citation>
    <scope>NUCLEOTIDE SEQUENCE [LARGE SCALE GENOMIC DNA]</scope>
    <source>
        <strain evidence="5 8">NIH1004</strain>
    </source>
</reference>
<evidence type="ECO:0000313" key="7">
    <source>
        <dbReference type="Proteomes" id="UP000308092"/>
    </source>
</evidence>
<keyword evidence="3" id="KW-0732">Signal</keyword>
<dbReference type="OrthoDB" id="48988at2759"/>
<dbReference type="STRING" id="1220188.A0A4S3JXU3"/>
<keyword evidence="7" id="KW-1185">Reference proteome</keyword>
<dbReference type="InterPro" id="IPR023210">
    <property type="entry name" value="NADP_OxRdtase_dom"/>
</dbReference>
<dbReference type="SUPFAM" id="SSF51430">
    <property type="entry name" value="NAD(P)-linked oxidoreductase"/>
    <property type="match status" value="1"/>
</dbReference>
<evidence type="ECO:0000256" key="2">
    <source>
        <dbReference type="ARBA" id="ARBA00038157"/>
    </source>
</evidence>
<evidence type="ECO:0000313" key="5">
    <source>
        <dbReference type="EMBL" id="KAA8647760.1"/>
    </source>
</evidence>
<dbReference type="GO" id="GO:0016491">
    <property type="term" value="F:oxidoreductase activity"/>
    <property type="evidence" value="ECO:0007669"/>
    <property type="project" value="UniProtKB-KW"/>
</dbReference>
<dbReference type="Proteomes" id="UP000324241">
    <property type="component" value="Unassembled WGS sequence"/>
</dbReference>
<proteinExistence type="inferred from homology"/>
<reference evidence="6 7" key="1">
    <citation type="submission" date="2019-03" db="EMBL/GenBank/DDBJ databases">
        <title>The genome sequence of a newly discovered highly antifungal drug resistant Aspergillus species, Aspergillus tanneri NIH 1004.</title>
        <authorList>
            <person name="Mounaud S."/>
            <person name="Singh I."/>
            <person name="Joardar V."/>
            <person name="Pakala S."/>
            <person name="Pakala S."/>
            <person name="Venepally P."/>
            <person name="Hoover J."/>
            <person name="Nierman W."/>
            <person name="Chung J."/>
            <person name="Losada L."/>
        </authorList>
    </citation>
    <scope>NUCLEOTIDE SEQUENCE [LARGE SCALE GENOMIC DNA]</scope>
    <source>
        <strain evidence="6 7">NIH1004</strain>
    </source>
</reference>
<feature type="domain" description="NADP-dependent oxidoreductase" evidence="4">
    <location>
        <begin position="9"/>
        <end position="304"/>
    </location>
</feature>
<dbReference type="EMBL" id="SOSA01000003">
    <property type="protein sequence ID" value="THD00353.1"/>
    <property type="molecule type" value="Genomic_DNA"/>
</dbReference>
<dbReference type="InterPro" id="IPR036812">
    <property type="entry name" value="NAD(P)_OxRdtase_dom_sf"/>
</dbReference>
<dbReference type="Proteomes" id="UP000308092">
    <property type="component" value="Unassembled WGS sequence"/>
</dbReference>
<dbReference type="Pfam" id="PF00248">
    <property type="entry name" value="Aldo_ket_red"/>
    <property type="match status" value="1"/>
</dbReference>
<protein>
    <submittedName>
        <fullName evidence="5">Aflatoxin B1 aldehyde reductase member 2</fullName>
    </submittedName>
</protein>
<evidence type="ECO:0000256" key="1">
    <source>
        <dbReference type="ARBA" id="ARBA00023002"/>
    </source>
</evidence>
<dbReference type="InterPro" id="IPR050523">
    <property type="entry name" value="AKR_Detox_Biosynth"/>
</dbReference>
<keyword evidence="1" id="KW-0560">Oxidoreductase</keyword>
<feature type="chain" id="PRO_5033448725" evidence="3">
    <location>
        <begin position="23"/>
        <end position="327"/>
    </location>
</feature>
<evidence type="ECO:0000256" key="3">
    <source>
        <dbReference type="SAM" id="SignalP"/>
    </source>
</evidence>
<dbReference type="RefSeq" id="XP_033427121.1">
    <property type="nucleotide sequence ID" value="XM_033571089.1"/>
</dbReference>
<dbReference type="PANTHER" id="PTHR43364">
    <property type="entry name" value="NADH-SPECIFIC METHYLGLYOXAL REDUCTASE-RELATED"/>
    <property type="match status" value="1"/>
</dbReference>
<dbReference type="EMBL" id="QUQM01000004">
    <property type="protein sequence ID" value="KAA8647760.1"/>
    <property type="molecule type" value="Genomic_DNA"/>
</dbReference>
<dbReference type="VEuPathDB" id="FungiDB:EYZ11_000246"/>
<evidence type="ECO:0000313" key="6">
    <source>
        <dbReference type="EMBL" id="THD00353.1"/>
    </source>
</evidence>
<comment type="similarity">
    <text evidence="2">Belongs to the aldo/keto reductase family. Aldo/keto reductase 2 subfamily.</text>
</comment>
<dbReference type="Gene3D" id="3.20.20.100">
    <property type="entry name" value="NADP-dependent oxidoreductase domain"/>
    <property type="match status" value="1"/>
</dbReference>
<dbReference type="InterPro" id="IPR020471">
    <property type="entry name" value="AKR"/>
</dbReference>
<organism evidence="6 7">
    <name type="scientific">Aspergillus tanneri</name>
    <dbReference type="NCBI Taxonomy" id="1220188"/>
    <lineage>
        <taxon>Eukaryota</taxon>
        <taxon>Fungi</taxon>
        <taxon>Dikarya</taxon>
        <taxon>Ascomycota</taxon>
        <taxon>Pezizomycotina</taxon>
        <taxon>Eurotiomycetes</taxon>
        <taxon>Eurotiomycetidae</taxon>
        <taxon>Eurotiales</taxon>
        <taxon>Aspergillaceae</taxon>
        <taxon>Aspergillus</taxon>
        <taxon>Aspergillus subgen. Circumdati</taxon>
    </lineage>
</organism>
<dbReference type="PRINTS" id="PR00069">
    <property type="entry name" value="ALDKETRDTASE"/>
</dbReference>
<dbReference type="CDD" id="cd19075">
    <property type="entry name" value="AKR_AKR7A1-5"/>
    <property type="match status" value="1"/>
</dbReference>
<name>A0A4S3JXU3_9EURO</name>
<feature type="signal peptide" evidence="3">
    <location>
        <begin position="1"/>
        <end position="22"/>
    </location>
</feature>
<evidence type="ECO:0000313" key="8">
    <source>
        <dbReference type="Proteomes" id="UP000324241"/>
    </source>
</evidence>
<dbReference type="AlphaFoldDB" id="A0A4S3JXU3"/>
<accession>A0A4S3JXU3</accession>
<evidence type="ECO:0000259" key="4">
    <source>
        <dbReference type="Pfam" id="PF00248"/>
    </source>
</evidence>
<gene>
    <name evidence="5" type="primary">AKR7A2</name>
    <name evidence="5" type="ORF">ATNIH1004_006461</name>
    <name evidence="6" type="ORF">EYZ11_000246</name>
</gene>
<comment type="caution">
    <text evidence="6">The sequence shown here is derived from an EMBL/GenBank/DDBJ whole genome shotgun (WGS) entry which is preliminary data.</text>
</comment>
<dbReference type="GeneID" id="54329163"/>